<dbReference type="GO" id="GO:0005840">
    <property type="term" value="C:ribosome"/>
    <property type="evidence" value="ECO:0007669"/>
    <property type="project" value="UniProtKB-KW"/>
</dbReference>
<evidence type="ECO:0000256" key="5">
    <source>
        <dbReference type="HAMAP-Rule" id="MF_00294"/>
    </source>
</evidence>
<dbReference type="Gene3D" id="2.20.28.120">
    <property type="entry name" value="Ribosomal protein L33"/>
    <property type="match status" value="1"/>
</dbReference>
<accession>A0A0R1ZUJ2</accession>
<dbReference type="GO" id="GO:0006412">
    <property type="term" value="P:translation"/>
    <property type="evidence" value="ECO:0007669"/>
    <property type="project" value="UniProtKB-UniRule"/>
</dbReference>
<dbReference type="STRING" id="1291052.FC18_GL002354"/>
<dbReference type="AlphaFoldDB" id="A0A0R1ZUJ2"/>
<evidence type="ECO:0000256" key="3">
    <source>
        <dbReference type="ARBA" id="ARBA00023274"/>
    </source>
</evidence>
<dbReference type="RefSeq" id="WP_054678690.1">
    <property type="nucleotide sequence ID" value="NZ_AYYO01000050.1"/>
</dbReference>
<evidence type="ECO:0000256" key="2">
    <source>
        <dbReference type="ARBA" id="ARBA00022980"/>
    </source>
</evidence>
<protein>
    <recommendedName>
        <fullName evidence="4 5">Large ribosomal subunit protein bL33</fullName>
    </recommendedName>
</protein>
<proteinExistence type="inferred from homology"/>
<dbReference type="HAMAP" id="MF_00294">
    <property type="entry name" value="Ribosomal_bL33"/>
    <property type="match status" value="1"/>
</dbReference>
<evidence type="ECO:0000256" key="1">
    <source>
        <dbReference type="ARBA" id="ARBA00007596"/>
    </source>
</evidence>
<dbReference type="InterPro" id="IPR038584">
    <property type="entry name" value="Ribosomal_bL33_sf"/>
</dbReference>
<dbReference type="Proteomes" id="UP000051679">
    <property type="component" value="Unassembled WGS sequence"/>
</dbReference>
<reference evidence="6 7" key="1">
    <citation type="journal article" date="2015" name="Genome Announc.">
        <title>Expanding the biotechnology potential of lactobacilli through comparative genomics of 213 strains and associated genera.</title>
        <authorList>
            <person name="Sun Z."/>
            <person name="Harris H.M."/>
            <person name="McCann A."/>
            <person name="Guo C."/>
            <person name="Argimon S."/>
            <person name="Zhang W."/>
            <person name="Yang X."/>
            <person name="Jeffery I.B."/>
            <person name="Cooney J.C."/>
            <person name="Kagawa T.F."/>
            <person name="Liu W."/>
            <person name="Song Y."/>
            <person name="Salvetti E."/>
            <person name="Wrobel A."/>
            <person name="Rasinkangas P."/>
            <person name="Parkhill J."/>
            <person name="Rea M.C."/>
            <person name="O'Sullivan O."/>
            <person name="Ritari J."/>
            <person name="Douillard F.P."/>
            <person name="Paul Ross R."/>
            <person name="Yang R."/>
            <person name="Briner A.E."/>
            <person name="Felis G.E."/>
            <person name="de Vos W.M."/>
            <person name="Barrangou R."/>
            <person name="Klaenhammer T.R."/>
            <person name="Caufield P.W."/>
            <person name="Cui Y."/>
            <person name="Zhang H."/>
            <person name="O'Toole P.W."/>
        </authorList>
    </citation>
    <scope>NUCLEOTIDE SEQUENCE [LARGE SCALE GENOMIC DNA]</scope>
    <source>
        <strain evidence="6 7">DSM 20505</strain>
    </source>
</reference>
<dbReference type="PATRIC" id="fig|1291052.5.peg.2429"/>
<dbReference type="EMBL" id="AYYO01000050">
    <property type="protein sequence ID" value="KRM54643.1"/>
    <property type="molecule type" value="Genomic_DNA"/>
</dbReference>
<dbReference type="Pfam" id="PF00471">
    <property type="entry name" value="Ribosomal_L33"/>
    <property type="match status" value="1"/>
</dbReference>
<dbReference type="GO" id="GO:0005737">
    <property type="term" value="C:cytoplasm"/>
    <property type="evidence" value="ECO:0007669"/>
    <property type="project" value="UniProtKB-ARBA"/>
</dbReference>
<organism evidence="6 7">
    <name type="scientific">Lacticaseibacillus sharpeae JCM 1186 = DSM 20505</name>
    <dbReference type="NCBI Taxonomy" id="1291052"/>
    <lineage>
        <taxon>Bacteria</taxon>
        <taxon>Bacillati</taxon>
        <taxon>Bacillota</taxon>
        <taxon>Bacilli</taxon>
        <taxon>Lactobacillales</taxon>
        <taxon>Lactobacillaceae</taxon>
        <taxon>Lacticaseibacillus</taxon>
    </lineage>
</organism>
<comment type="caution">
    <text evidence="6">The sequence shown here is derived from an EMBL/GenBank/DDBJ whole genome shotgun (WGS) entry which is preliminary data.</text>
</comment>
<dbReference type="SUPFAM" id="SSF57829">
    <property type="entry name" value="Zn-binding ribosomal proteins"/>
    <property type="match status" value="1"/>
</dbReference>
<dbReference type="InterPro" id="IPR011332">
    <property type="entry name" value="Ribosomal_zn-bd"/>
</dbReference>
<gene>
    <name evidence="5" type="primary">rpmG</name>
    <name evidence="6" type="ORF">FC18_GL002354</name>
</gene>
<dbReference type="OrthoDB" id="9801333at2"/>
<keyword evidence="7" id="KW-1185">Reference proteome</keyword>
<dbReference type="NCBIfam" id="TIGR01023">
    <property type="entry name" value="rpmG_bact"/>
    <property type="match status" value="1"/>
</dbReference>
<dbReference type="GO" id="GO:0003735">
    <property type="term" value="F:structural constituent of ribosome"/>
    <property type="evidence" value="ECO:0007669"/>
    <property type="project" value="InterPro"/>
</dbReference>
<evidence type="ECO:0000256" key="4">
    <source>
        <dbReference type="ARBA" id="ARBA00035176"/>
    </source>
</evidence>
<sequence>MSVKKVALACSVCGQRNYFIPENKKRTERLTLNKYCKYCGKVTSHRETK</sequence>
<name>A0A0R1ZUJ2_9LACO</name>
<keyword evidence="3 5" id="KW-0687">Ribonucleoprotein</keyword>
<dbReference type="GO" id="GO:1990904">
    <property type="term" value="C:ribonucleoprotein complex"/>
    <property type="evidence" value="ECO:0007669"/>
    <property type="project" value="UniProtKB-KW"/>
</dbReference>
<dbReference type="NCBIfam" id="NF001764">
    <property type="entry name" value="PRK00504.1"/>
    <property type="match status" value="1"/>
</dbReference>
<evidence type="ECO:0000313" key="6">
    <source>
        <dbReference type="EMBL" id="KRM54643.1"/>
    </source>
</evidence>
<dbReference type="InterPro" id="IPR001705">
    <property type="entry name" value="Ribosomal_bL33"/>
</dbReference>
<keyword evidence="2 5" id="KW-0689">Ribosomal protein</keyword>
<comment type="similarity">
    <text evidence="1 5">Belongs to the bacterial ribosomal protein bL33 family.</text>
</comment>
<evidence type="ECO:0000313" key="7">
    <source>
        <dbReference type="Proteomes" id="UP000051679"/>
    </source>
</evidence>